<evidence type="ECO:0000313" key="2">
    <source>
        <dbReference type="Proteomes" id="UP001060170"/>
    </source>
</evidence>
<sequence length="236" mass="25953">MLLLPILALISAGIVLSATVPDSDSYVVVSDTAGKKCLISRYGRDADNPKQVSRGDLPPGDFGQAVRPPDSNDALDLKSHEHSRKASKGDLQPEDCGQAIRPPDSNDALELDSHEQLVDGSTTPKKGEESAMRIVQPSQSSLDKKTSTEDLSDLTDPGDRASKDPEKSVDHQQPEASRTVTYSDVVPDDFNVPTQVTCHVLRAFLYLFKNWREPLPFCILFYILYLVPLMKRAGIY</sequence>
<proteinExistence type="predicted"/>
<reference evidence="2" key="2">
    <citation type="journal article" date="2018" name="Mol. Plant Microbe Interact.">
        <title>Genome sequence resources for the wheat stripe rust pathogen (Puccinia striiformis f. sp. tritici) and the barley stripe rust pathogen (Puccinia striiformis f. sp. hordei).</title>
        <authorList>
            <person name="Xia C."/>
            <person name="Wang M."/>
            <person name="Yin C."/>
            <person name="Cornejo O.E."/>
            <person name="Hulbert S.H."/>
            <person name="Chen X."/>
        </authorList>
    </citation>
    <scope>NUCLEOTIDE SEQUENCE [LARGE SCALE GENOMIC DNA]</scope>
    <source>
        <strain evidence="2">93-210</strain>
    </source>
</reference>
<keyword evidence="2" id="KW-1185">Reference proteome</keyword>
<gene>
    <name evidence="1" type="ORF">MJO28_008473</name>
</gene>
<organism evidence="1 2">
    <name type="scientific">Puccinia striiformis f. sp. tritici</name>
    <dbReference type="NCBI Taxonomy" id="168172"/>
    <lineage>
        <taxon>Eukaryota</taxon>
        <taxon>Fungi</taxon>
        <taxon>Dikarya</taxon>
        <taxon>Basidiomycota</taxon>
        <taxon>Pucciniomycotina</taxon>
        <taxon>Pucciniomycetes</taxon>
        <taxon>Pucciniales</taxon>
        <taxon>Pucciniaceae</taxon>
        <taxon>Puccinia</taxon>
    </lineage>
</organism>
<dbReference type="EMBL" id="CM045872">
    <property type="protein sequence ID" value="KAI7949652.1"/>
    <property type="molecule type" value="Genomic_DNA"/>
</dbReference>
<evidence type="ECO:0000313" key="1">
    <source>
        <dbReference type="EMBL" id="KAI7949652.1"/>
    </source>
</evidence>
<dbReference type="Proteomes" id="UP001060170">
    <property type="component" value="Chromosome 8"/>
</dbReference>
<name>A0ACC0EAP9_9BASI</name>
<comment type="caution">
    <text evidence="1">The sequence shown here is derived from an EMBL/GenBank/DDBJ whole genome shotgun (WGS) entry which is preliminary data.</text>
</comment>
<reference evidence="1 2" key="3">
    <citation type="journal article" date="2022" name="Microbiol. Spectr.">
        <title>Folding features and dynamics of 3D genome architecture in plant fungal pathogens.</title>
        <authorList>
            <person name="Xia C."/>
        </authorList>
    </citation>
    <scope>NUCLEOTIDE SEQUENCE [LARGE SCALE GENOMIC DNA]</scope>
    <source>
        <strain evidence="1 2">93-210</strain>
    </source>
</reference>
<accession>A0ACC0EAP9</accession>
<protein>
    <submittedName>
        <fullName evidence="1">Uncharacterized protein</fullName>
    </submittedName>
</protein>
<reference evidence="2" key="1">
    <citation type="journal article" date="2018" name="BMC Genomics">
        <title>Genomic insights into host adaptation between the wheat stripe rust pathogen (Puccinia striiformis f. sp. tritici) and the barley stripe rust pathogen (Puccinia striiformis f. sp. hordei).</title>
        <authorList>
            <person name="Xia C."/>
            <person name="Wang M."/>
            <person name="Yin C."/>
            <person name="Cornejo O.E."/>
            <person name="Hulbert S.H."/>
            <person name="Chen X."/>
        </authorList>
    </citation>
    <scope>NUCLEOTIDE SEQUENCE [LARGE SCALE GENOMIC DNA]</scope>
    <source>
        <strain evidence="2">93-210</strain>
    </source>
</reference>